<feature type="compositionally biased region" description="Basic and acidic residues" evidence="1">
    <location>
        <begin position="37"/>
        <end position="52"/>
    </location>
</feature>
<dbReference type="AlphaFoldDB" id="A0A0L8FTN1"/>
<organism evidence="2">
    <name type="scientific">Octopus bimaculoides</name>
    <name type="common">California two-spotted octopus</name>
    <dbReference type="NCBI Taxonomy" id="37653"/>
    <lineage>
        <taxon>Eukaryota</taxon>
        <taxon>Metazoa</taxon>
        <taxon>Spiralia</taxon>
        <taxon>Lophotrochozoa</taxon>
        <taxon>Mollusca</taxon>
        <taxon>Cephalopoda</taxon>
        <taxon>Coleoidea</taxon>
        <taxon>Octopodiformes</taxon>
        <taxon>Octopoda</taxon>
        <taxon>Incirrata</taxon>
        <taxon>Octopodidae</taxon>
        <taxon>Octopus</taxon>
    </lineage>
</organism>
<proteinExistence type="predicted"/>
<reference evidence="2" key="1">
    <citation type="submission" date="2015-07" db="EMBL/GenBank/DDBJ databases">
        <title>MeaNS - Measles Nucleotide Surveillance Program.</title>
        <authorList>
            <person name="Tran T."/>
            <person name="Druce J."/>
        </authorList>
    </citation>
    <scope>NUCLEOTIDE SEQUENCE</scope>
    <source>
        <strain evidence="2">UCB-OBI-ISO-001</strain>
        <tissue evidence="2">Gonad</tissue>
    </source>
</reference>
<dbReference type="EMBL" id="KQ426632">
    <property type="protein sequence ID" value="KOF67993.1"/>
    <property type="molecule type" value="Genomic_DNA"/>
</dbReference>
<protein>
    <submittedName>
        <fullName evidence="2">Uncharacterized protein</fullName>
    </submittedName>
</protein>
<feature type="region of interest" description="Disordered" evidence="1">
    <location>
        <begin position="1"/>
        <end position="52"/>
    </location>
</feature>
<gene>
    <name evidence="2" type="ORF">OCBIM_22008406mg</name>
</gene>
<accession>A0A0L8FTN1</accession>
<evidence type="ECO:0000256" key="1">
    <source>
        <dbReference type="SAM" id="MobiDB-lite"/>
    </source>
</evidence>
<feature type="compositionally biased region" description="Basic and acidic residues" evidence="1">
    <location>
        <begin position="1"/>
        <end position="23"/>
    </location>
</feature>
<sequence length="86" mass="10275">MAARRAAENEDERNARLAVDRLRRASHRMQETPQETVNRHENDRTRHSDGRSRQQWHLAAFNYNLNHCFESKIGSMSRQCYYCIII</sequence>
<name>A0A0L8FTN1_OCTBM</name>
<evidence type="ECO:0000313" key="2">
    <source>
        <dbReference type="EMBL" id="KOF67993.1"/>
    </source>
</evidence>